<keyword evidence="1" id="KW-0472">Membrane</keyword>
<dbReference type="NCBIfam" id="NF038065">
    <property type="entry name" value="Pr6Pr"/>
    <property type="match status" value="1"/>
</dbReference>
<name>A0ABP7KVT7_9MICO</name>
<sequence>MRLSVRQGFGIGRLVLACAGAIGLIGNFDYVLGFKTFGANNFFSYFTIQSAIAAVVMFVLAAIVAFRRREDPPWLDVLRTLVTTYIIVSGIVFALMVVESSSRAYRIDVPWSDQVLHFWIPAFALLDWLFDPHKNRMRWHLVGWVVIYPLVWGAFTLVRGAQVGWYPYFFLDGSQVSLAETVGYCLLCLAIITGVTALLVSTSRLRLSPWWTPVALRRPLPVGERDREPVDDQVAAGQ</sequence>
<protein>
    <recommendedName>
        <fullName evidence="4">Pr6Pr family membrane protein</fullName>
    </recommendedName>
</protein>
<feature type="transmembrane region" description="Helical" evidence="1">
    <location>
        <begin position="12"/>
        <end position="30"/>
    </location>
</feature>
<dbReference type="Proteomes" id="UP001501803">
    <property type="component" value="Unassembled WGS sequence"/>
</dbReference>
<keyword evidence="1" id="KW-1133">Transmembrane helix</keyword>
<feature type="transmembrane region" description="Helical" evidence="1">
    <location>
        <begin position="78"/>
        <end position="98"/>
    </location>
</feature>
<accession>A0ABP7KVT7</accession>
<evidence type="ECO:0000256" key="1">
    <source>
        <dbReference type="SAM" id="Phobius"/>
    </source>
</evidence>
<feature type="transmembrane region" description="Helical" evidence="1">
    <location>
        <begin position="42"/>
        <end position="66"/>
    </location>
</feature>
<keyword evidence="1" id="KW-0812">Transmembrane</keyword>
<gene>
    <name evidence="2" type="ORF">GCM10022381_32910</name>
</gene>
<comment type="caution">
    <text evidence="2">The sequence shown here is derived from an EMBL/GenBank/DDBJ whole genome shotgun (WGS) entry which is preliminary data.</text>
</comment>
<evidence type="ECO:0008006" key="4">
    <source>
        <dbReference type="Google" id="ProtNLM"/>
    </source>
</evidence>
<dbReference type="RefSeq" id="WP_345068676.1">
    <property type="nucleotide sequence ID" value="NZ_BAABCN010000012.1"/>
</dbReference>
<evidence type="ECO:0000313" key="3">
    <source>
        <dbReference type="Proteomes" id="UP001501803"/>
    </source>
</evidence>
<dbReference type="EMBL" id="BAABCN010000012">
    <property type="protein sequence ID" value="GAA3888437.1"/>
    <property type="molecule type" value="Genomic_DNA"/>
</dbReference>
<feature type="transmembrane region" description="Helical" evidence="1">
    <location>
        <begin position="181"/>
        <end position="200"/>
    </location>
</feature>
<evidence type="ECO:0000313" key="2">
    <source>
        <dbReference type="EMBL" id="GAA3888437.1"/>
    </source>
</evidence>
<proteinExistence type="predicted"/>
<organism evidence="2 3">
    <name type="scientific">Leifsonia kafniensis</name>
    <dbReference type="NCBI Taxonomy" id="475957"/>
    <lineage>
        <taxon>Bacteria</taxon>
        <taxon>Bacillati</taxon>
        <taxon>Actinomycetota</taxon>
        <taxon>Actinomycetes</taxon>
        <taxon>Micrococcales</taxon>
        <taxon>Microbacteriaceae</taxon>
        <taxon>Leifsonia</taxon>
    </lineage>
</organism>
<reference evidence="3" key="1">
    <citation type="journal article" date="2019" name="Int. J. Syst. Evol. Microbiol.">
        <title>The Global Catalogue of Microorganisms (GCM) 10K type strain sequencing project: providing services to taxonomists for standard genome sequencing and annotation.</title>
        <authorList>
            <consortium name="The Broad Institute Genomics Platform"/>
            <consortium name="The Broad Institute Genome Sequencing Center for Infectious Disease"/>
            <person name="Wu L."/>
            <person name="Ma J."/>
        </authorList>
    </citation>
    <scope>NUCLEOTIDE SEQUENCE [LARGE SCALE GENOMIC DNA]</scope>
    <source>
        <strain evidence="3">JCM 17021</strain>
    </source>
</reference>
<dbReference type="InterPro" id="IPR049713">
    <property type="entry name" value="Pr6Pr-like"/>
</dbReference>
<keyword evidence="3" id="KW-1185">Reference proteome</keyword>
<feature type="transmembrane region" description="Helical" evidence="1">
    <location>
        <begin position="141"/>
        <end position="161"/>
    </location>
</feature>